<name>A0A3R5XSN8_ORNRH</name>
<reference evidence="4 5" key="1">
    <citation type="submission" date="2019-01" db="EMBL/GenBank/DDBJ databases">
        <title>Whole Genome of Ornithobacterium rhinotracheale FARPER-174b.</title>
        <authorList>
            <person name="Tataje-Lavanda L.A."/>
            <person name="Montalvan A."/>
            <person name="Montesinos R."/>
            <person name="Zimic M."/>
            <person name="Fernandez-Sanchez M."/>
            <person name="Fernandez-Diaz M."/>
        </authorList>
    </citation>
    <scope>NUCLEOTIDE SEQUENCE [LARGE SCALE GENOMIC DNA]</scope>
    <source>
        <strain evidence="4 5">FARPER-174b</strain>
    </source>
</reference>
<dbReference type="PANTHER" id="PTHR43272:SF33">
    <property type="entry name" value="AMP-BINDING DOMAIN-CONTAINING PROTEIN-RELATED"/>
    <property type="match status" value="1"/>
</dbReference>
<dbReference type="GO" id="GO:0005524">
    <property type="term" value="F:ATP binding"/>
    <property type="evidence" value="ECO:0007669"/>
    <property type="project" value="UniProtKB-KW"/>
</dbReference>
<dbReference type="InterPro" id="IPR042099">
    <property type="entry name" value="ANL_N_sf"/>
</dbReference>
<dbReference type="Pfam" id="PF00501">
    <property type="entry name" value="AMP-binding"/>
    <property type="match status" value="1"/>
</dbReference>
<dbReference type="InterPro" id="IPR000873">
    <property type="entry name" value="AMP-dep_synth/lig_dom"/>
</dbReference>
<dbReference type="AlphaFoldDB" id="A0A3R5XSN8"/>
<dbReference type="EMBL" id="CP035107">
    <property type="protein sequence ID" value="QAR30206.1"/>
    <property type="molecule type" value="Genomic_DNA"/>
</dbReference>
<dbReference type="CDD" id="cd05907">
    <property type="entry name" value="VL_LC_FACS_like"/>
    <property type="match status" value="1"/>
</dbReference>
<dbReference type="OrthoDB" id="9803968at2"/>
<dbReference type="InterPro" id="IPR020459">
    <property type="entry name" value="AMP-binding"/>
</dbReference>
<dbReference type="PANTHER" id="PTHR43272">
    <property type="entry name" value="LONG-CHAIN-FATTY-ACID--COA LIGASE"/>
    <property type="match status" value="1"/>
</dbReference>
<feature type="domain" description="AMP-dependent synthetase/ligase" evidence="3">
    <location>
        <begin position="12"/>
        <end position="423"/>
    </location>
</feature>
<evidence type="ECO:0000313" key="4">
    <source>
        <dbReference type="EMBL" id="QAR30206.1"/>
    </source>
</evidence>
<dbReference type="Gene3D" id="3.40.50.12780">
    <property type="entry name" value="N-terminal domain of ligase-like"/>
    <property type="match status" value="2"/>
</dbReference>
<evidence type="ECO:0000256" key="1">
    <source>
        <dbReference type="ARBA" id="ARBA00022741"/>
    </source>
</evidence>
<dbReference type="Pfam" id="PF23562">
    <property type="entry name" value="AMP-binding_C_3"/>
    <property type="match status" value="1"/>
</dbReference>
<dbReference type="InterPro" id="IPR020845">
    <property type="entry name" value="AMP-binding_CS"/>
</dbReference>
<sequence length="595" mass="67724">MKNYNLAILLKEQFAKYAQKSMLKIYRQKKWVEHTGKQCLETIEKIAASLLNEGLKKGDTVGIFSQNMPEWTLADIAALNIGCPTIPVYATNAADQVKYILNDAETSVVFVGEQEQYNELLLALENQELSLKKIIVFDENVPLKNDISVYFKDYVAQGNPEQFKTELAERFNEIDSDDTATLIYTSGTTGKPKGVILTHTNFLAAIENHKERYDLTDKDVSMAFLPLSHIFERAWSFLALSVGMTNIYNRDPRSIADMLLIAKPTAMCSVPRLYEKVYQMAINTMSKSKAPVKKLFFWALEVGKKREEYVRNGKNLPFGLKIKDQIAETLVYKKFREKLGGNLSFIPCGGAYVGDEVVEFFRAMRLPLIVGYGLSETTATVSSCQINDYELGSVGKPINNVDVKIGENNEILVKGRTVMKGYYNRPEENEKAFTKDGWFKTGDAGRFDEKGNLVITDRIKELIKTAGGKYIAPQMVENVLTKDPEIAQAVVYGERKPYAVALITPNFDWLKNWAKEQNINFQNMVELIKNKKVVKYFEQKVHDLQSELARYEQVKKIYLLSQELSMENGEITPTFKPIRKAIFAKYQNELEGLYH</sequence>
<keyword evidence="2" id="KW-0067">ATP-binding</keyword>
<dbReference type="GO" id="GO:0016020">
    <property type="term" value="C:membrane"/>
    <property type="evidence" value="ECO:0007669"/>
    <property type="project" value="TreeGrafter"/>
</dbReference>
<keyword evidence="1" id="KW-0547">Nucleotide-binding</keyword>
<evidence type="ECO:0000256" key="2">
    <source>
        <dbReference type="ARBA" id="ARBA00022840"/>
    </source>
</evidence>
<evidence type="ECO:0000259" key="3">
    <source>
        <dbReference type="Pfam" id="PF00501"/>
    </source>
</evidence>
<dbReference type="Proteomes" id="UP000287701">
    <property type="component" value="Chromosome"/>
</dbReference>
<dbReference type="SUPFAM" id="SSF56801">
    <property type="entry name" value="Acetyl-CoA synthetase-like"/>
    <property type="match status" value="1"/>
</dbReference>
<dbReference type="RefSeq" id="WP_128500709.1">
    <property type="nucleotide sequence ID" value="NZ_CP035107.1"/>
</dbReference>
<organism evidence="4 5">
    <name type="scientific">Ornithobacterium rhinotracheale</name>
    <dbReference type="NCBI Taxonomy" id="28251"/>
    <lineage>
        <taxon>Bacteria</taxon>
        <taxon>Pseudomonadati</taxon>
        <taxon>Bacteroidota</taxon>
        <taxon>Flavobacteriia</taxon>
        <taxon>Flavobacteriales</taxon>
        <taxon>Weeksellaceae</taxon>
        <taxon>Ornithobacterium</taxon>
    </lineage>
</organism>
<gene>
    <name evidence="4" type="ORF">EQP59_01960</name>
</gene>
<dbReference type="GO" id="GO:0004467">
    <property type="term" value="F:long-chain fatty acid-CoA ligase activity"/>
    <property type="evidence" value="ECO:0007669"/>
    <property type="project" value="TreeGrafter"/>
</dbReference>
<dbReference type="PRINTS" id="PR00154">
    <property type="entry name" value="AMPBINDING"/>
</dbReference>
<dbReference type="PROSITE" id="PS00455">
    <property type="entry name" value="AMP_BINDING"/>
    <property type="match status" value="1"/>
</dbReference>
<evidence type="ECO:0000313" key="5">
    <source>
        <dbReference type="Proteomes" id="UP000287701"/>
    </source>
</evidence>
<proteinExistence type="predicted"/>
<keyword evidence="4" id="KW-0436">Ligase</keyword>
<accession>A0A3R5XSN8</accession>
<protein>
    <submittedName>
        <fullName evidence="4">Long-chain fatty acid--CoA ligase</fullName>
    </submittedName>
</protein>